<evidence type="ECO:0000313" key="1">
    <source>
        <dbReference type="EMBL" id="MFC4066274.1"/>
    </source>
</evidence>
<organism evidence="1 2">
    <name type="scientific">Actinoplanes subglobosus</name>
    <dbReference type="NCBI Taxonomy" id="1547892"/>
    <lineage>
        <taxon>Bacteria</taxon>
        <taxon>Bacillati</taxon>
        <taxon>Actinomycetota</taxon>
        <taxon>Actinomycetes</taxon>
        <taxon>Micromonosporales</taxon>
        <taxon>Micromonosporaceae</taxon>
        <taxon>Actinoplanes</taxon>
    </lineage>
</organism>
<dbReference type="Proteomes" id="UP001595867">
    <property type="component" value="Unassembled WGS sequence"/>
</dbReference>
<dbReference type="RefSeq" id="WP_378067244.1">
    <property type="nucleotide sequence ID" value="NZ_JBHSBL010000015.1"/>
</dbReference>
<sequence length="73" mass="8208">MVIDDEEIRRCDGFEAFNDAVQREDDVFRSIATVQYPIEGGGDWWVAVVPGYGGAEFASDLLRERGIAIEVRE</sequence>
<name>A0ABV8IQQ5_9ACTN</name>
<keyword evidence="2" id="KW-1185">Reference proteome</keyword>
<accession>A0ABV8IQQ5</accession>
<evidence type="ECO:0000313" key="2">
    <source>
        <dbReference type="Proteomes" id="UP001595867"/>
    </source>
</evidence>
<gene>
    <name evidence="1" type="ORF">ACFO0C_15175</name>
</gene>
<comment type="caution">
    <text evidence="1">The sequence shown here is derived from an EMBL/GenBank/DDBJ whole genome shotgun (WGS) entry which is preliminary data.</text>
</comment>
<reference evidence="2" key="1">
    <citation type="journal article" date="2019" name="Int. J. Syst. Evol. Microbiol.">
        <title>The Global Catalogue of Microorganisms (GCM) 10K type strain sequencing project: providing services to taxonomists for standard genome sequencing and annotation.</title>
        <authorList>
            <consortium name="The Broad Institute Genomics Platform"/>
            <consortium name="The Broad Institute Genome Sequencing Center for Infectious Disease"/>
            <person name="Wu L."/>
            <person name="Ma J."/>
        </authorList>
    </citation>
    <scope>NUCLEOTIDE SEQUENCE [LARGE SCALE GENOMIC DNA]</scope>
    <source>
        <strain evidence="2">TBRC 5832</strain>
    </source>
</reference>
<proteinExistence type="predicted"/>
<dbReference type="EMBL" id="JBHSBL010000015">
    <property type="protein sequence ID" value="MFC4066274.1"/>
    <property type="molecule type" value="Genomic_DNA"/>
</dbReference>
<protein>
    <submittedName>
        <fullName evidence="1">Uncharacterized protein</fullName>
    </submittedName>
</protein>